<dbReference type="Proteomes" id="UP001243623">
    <property type="component" value="Chromosome"/>
</dbReference>
<dbReference type="RefSeq" id="WP_147670167.1">
    <property type="nucleotide sequence ID" value="NZ_CP120678.1"/>
</dbReference>
<proteinExistence type="predicted"/>
<reference evidence="1" key="1">
    <citation type="submission" date="2023-03" db="EMBL/GenBank/DDBJ databases">
        <title>Selenobaculum gbiensis gen. nov. sp. nov., a new bacterium isolated from the gut microbiota of IBD patient.</title>
        <authorList>
            <person name="Yeo S."/>
            <person name="Park H."/>
            <person name="Huh C.S."/>
        </authorList>
    </citation>
    <scope>NUCLEOTIDE SEQUENCE</scope>
    <source>
        <strain evidence="1">ICN-92133</strain>
    </source>
</reference>
<protein>
    <submittedName>
        <fullName evidence="1">CDP-glycerol glycerophosphotransferase family protein</fullName>
    </submittedName>
</protein>
<dbReference type="AlphaFoldDB" id="A0A9Y2AGI8"/>
<name>A0A9Y2AGI8_9FIRM</name>
<accession>A0A9Y2AGI8</accession>
<dbReference type="InterPro" id="IPR007554">
    <property type="entry name" value="Glycerophosphate_synth"/>
</dbReference>
<dbReference type="GO" id="GO:0016020">
    <property type="term" value="C:membrane"/>
    <property type="evidence" value="ECO:0007669"/>
    <property type="project" value="InterPro"/>
</dbReference>
<evidence type="ECO:0000313" key="1">
    <source>
        <dbReference type="EMBL" id="WIW70389.1"/>
    </source>
</evidence>
<dbReference type="EMBL" id="CP120678">
    <property type="protein sequence ID" value="WIW70389.1"/>
    <property type="molecule type" value="Genomic_DNA"/>
</dbReference>
<evidence type="ECO:0000313" key="2">
    <source>
        <dbReference type="Proteomes" id="UP001243623"/>
    </source>
</evidence>
<dbReference type="KEGG" id="sgbi:P3F81_10910"/>
<gene>
    <name evidence="1" type="ORF">P3F81_10910</name>
</gene>
<sequence>MKKTLKNQILELLNSLNEGITYIEQSKNATNELKLQVLQDCQACILPIKNSIIGNDRAKKSLALMDGIETNLKKMQILLQKNKPLVMISFMSRKQILKIKEIVMQLDNRKEVVFLPYNASMWDSLESIWQAADEDENCDAYVVPIPYCDRNPDGSAKNWNYEGHDLPSYVPITNWQEYDISKHRPDIIYIHNPYDDYNLVTSVHPNYYSKELKKYTDMLVYVPYFVSGDIVGPIKCKAPGVVNADRVIVESEKIKEQYEANYPGGNPPKNKILALGSPKFDKVRNSKKEDFALPKQWEKIINGKKIILYLTTIETMLLDTESFIKKHRYVFSVFRDRKDVALWWRPHPLLKATFESMKPELLKEYEQLEYEYKKAGWGIYDDSSDLYRAITWSDAYYGDMSSVIWLYEVTSKPIMVQNVNIRKPIEECLVDEIIIKRNFNFRDMVVVGDSGWFVGYTNGNLVEIDLNTGEVKSIVKIPCEDLSYRIEKCLNKLYIMPNGNYQYLLEYDYIKYKFRRISLRFICKDTKNKYNKKYKYLIIKEYREKIFLFPYGCEAIIEYDVKKDQCIYHYEWYNKIEKYLINKDKGILDEVYCMSKDSIWISLPQCNAIMEFSFIDGRSNIYEVGDSSSSYSYMDYDGENLWLLNNKETEIIKWNKINLILCRYNIKNSYNVENKLRKFSMIHIFNNNLYIFKAFAKNSLKLDMTTGEITRIKKFDESLNLNHNFIYCDGLHDNYPGIGIIKKRNNQEIVFFHFASNQGYVYNLHYQTIHKIGRYFEANLYSRIMNKEYIKNNKKNIIWKEEELIYGVLENYIQYLVLKQTNAEELNLVGDDVHSVGCKIYHLIG</sequence>
<dbReference type="Pfam" id="PF04464">
    <property type="entry name" value="Glyphos_transf"/>
    <property type="match status" value="1"/>
</dbReference>
<dbReference type="GO" id="GO:0047355">
    <property type="term" value="F:CDP-glycerol glycerophosphotransferase activity"/>
    <property type="evidence" value="ECO:0007669"/>
    <property type="project" value="InterPro"/>
</dbReference>
<keyword evidence="2" id="KW-1185">Reference proteome</keyword>
<organism evidence="1 2">
    <name type="scientific">Selenobaculum gibii</name>
    <dbReference type="NCBI Taxonomy" id="3054208"/>
    <lineage>
        <taxon>Bacteria</taxon>
        <taxon>Bacillati</taxon>
        <taxon>Bacillota</taxon>
        <taxon>Negativicutes</taxon>
        <taxon>Selenomonadales</taxon>
        <taxon>Selenomonadaceae</taxon>
        <taxon>Selenobaculum</taxon>
    </lineage>
</organism>